<gene>
    <name evidence="1" type="ORF">SCLAR_v1c10340</name>
</gene>
<dbReference type="EMBL" id="CP024870">
    <property type="protein sequence ID" value="ATX71334.1"/>
    <property type="molecule type" value="Genomic_DNA"/>
</dbReference>
<reference evidence="1 2" key="1">
    <citation type="submission" date="2017-11" db="EMBL/GenBank/DDBJ databases">
        <title>Complete genome sequence of Spiroplasma clarkii CN-5 (DSM 19994).</title>
        <authorList>
            <person name="Tsai Y.-M."/>
            <person name="Chang A."/>
            <person name="Lo W.-S."/>
            <person name="Kuo C.-H."/>
        </authorList>
    </citation>
    <scope>NUCLEOTIDE SEQUENCE [LARGE SCALE GENOMIC DNA]</scope>
    <source>
        <strain evidence="1 2">CN-5</strain>
    </source>
</reference>
<dbReference type="InterPro" id="IPR036412">
    <property type="entry name" value="HAD-like_sf"/>
</dbReference>
<dbReference type="PANTHER" id="PTHR10000">
    <property type="entry name" value="PHOSPHOSERINE PHOSPHATASE"/>
    <property type="match status" value="1"/>
</dbReference>
<dbReference type="InterPro" id="IPR006379">
    <property type="entry name" value="HAD-SF_hydro_IIB"/>
</dbReference>
<keyword evidence="2" id="KW-1185">Reference proteome</keyword>
<evidence type="ECO:0000313" key="1">
    <source>
        <dbReference type="EMBL" id="ATX71334.1"/>
    </source>
</evidence>
<evidence type="ECO:0000313" key="2">
    <source>
        <dbReference type="Proteomes" id="UP000231179"/>
    </source>
</evidence>
<keyword evidence="1" id="KW-0378">Hydrolase</keyword>
<dbReference type="PANTHER" id="PTHR10000:SF8">
    <property type="entry name" value="HAD SUPERFAMILY HYDROLASE-LIKE, TYPE 3"/>
    <property type="match status" value="1"/>
</dbReference>
<accession>A0A2K8KNJ2</accession>
<dbReference type="Proteomes" id="UP000231179">
    <property type="component" value="Chromosome"/>
</dbReference>
<dbReference type="GO" id="GO:0005829">
    <property type="term" value="C:cytosol"/>
    <property type="evidence" value="ECO:0007669"/>
    <property type="project" value="TreeGrafter"/>
</dbReference>
<protein>
    <submittedName>
        <fullName evidence="1">Cof-type HAD-IIB family hydrolase</fullName>
    </submittedName>
</protein>
<proteinExistence type="predicted"/>
<dbReference type="Gene3D" id="3.40.50.1000">
    <property type="entry name" value="HAD superfamily/HAD-like"/>
    <property type="match status" value="1"/>
</dbReference>
<dbReference type="Pfam" id="PF08282">
    <property type="entry name" value="Hydrolase_3"/>
    <property type="match status" value="1"/>
</dbReference>
<dbReference type="GO" id="GO:0000287">
    <property type="term" value="F:magnesium ion binding"/>
    <property type="evidence" value="ECO:0007669"/>
    <property type="project" value="TreeGrafter"/>
</dbReference>
<dbReference type="PROSITE" id="PS01228">
    <property type="entry name" value="COF_1"/>
    <property type="match status" value="1"/>
</dbReference>
<dbReference type="NCBIfam" id="TIGR01484">
    <property type="entry name" value="HAD-SF-IIB"/>
    <property type="match status" value="1"/>
</dbReference>
<organism evidence="1 2">
    <name type="scientific">Spiroplasma clarkii</name>
    <dbReference type="NCBI Taxonomy" id="2139"/>
    <lineage>
        <taxon>Bacteria</taxon>
        <taxon>Bacillati</taxon>
        <taxon>Mycoplasmatota</taxon>
        <taxon>Mollicutes</taxon>
        <taxon>Entomoplasmatales</taxon>
        <taxon>Spiroplasmataceae</taxon>
        <taxon>Spiroplasma</taxon>
    </lineage>
</organism>
<dbReference type="RefSeq" id="WP_100254874.1">
    <property type="nucleotide sequence ID" value="NZ_CP024870.1"/>
</dbReference>
<dbReference type="Gene3D" id="3.30.1240.10">
    <property type="match status" value="1"/>
</dbReference>
<dbReference type="AlphaFoldDB" id="A0A2K8KNJ2"/>
<dbReference type="GO" id="GO:0016791">
    <property type="term" value="F:phosphatase activity"/>
    <property type="evidence" value="ECO:0007669"/>
    <property type="project" value="TreeGrafter"/>
</dbReference>
<name>A0A2K8KNJ2_9MOLU</name>
<sequence length="276" mass="31069">MGKIVYLDLDGTILNSRKEIGPVTKQAIIEIQKQGIKVAFATGRNFEEIKTFAKILELDKNLNYAICSNGAYITTTDVFNPFNLNLITVFAAKKVYELLTAKQIPIYISSYLNQGFYFTNHHTLNIEFDATKTVGVKIKPIDQDFDWETVAMITFECLRSEVDYFQSYFQQNDFKIEAIYSAAIYRDKPLFMLTAANVSKASAIAALNQKLAIKDNDVYIFGDGVNDLTMIQKYYNQAYVPNSAPKCVQAEAKNIIGSAEADCVGEILIEIFNLSK</sequence>
<dbReference type="InterPro" id="IPR023214">
    <property type="entry name" value="HAD_sf"/>
</dbReference>
<dbReference type="SUPFAM" id="SSF56784">
    <property type="entry name" value="HAD-like"/>
    <property type="match status" value="1"/>
</dbReference>